<accession>A0AAD5DG63</accession>
<evidence type="ECO:0000259" key="8">
    <source>
        <dbReference type="PROSITE" id="PS50250"/>
    </source>
</evidence>
<reference evidence="9" key="1">
    <citation type="submission" date="2020-11" db="EMBL/GenBank/DDBJ databases">
        <title>Chlorella ohadii genome sequencing and assembly.</title>
        <authorList>
            <person name="Murik O."/>
            <person name="Treves H."/>
            <person name="Kedem I."/>
            <person name="Shotland Y."/>
            <person name="Kaplan A."/>
        </authorList>
    </citation>
    <scope>NUCLEOTIDE SEQUENCE</scope>
    <source>
        <strain evidence="9">1</strain>
    </source>
</reference>
<evidence type="ECO:0000313" key="9">
    <source>
        <dbReference type="EMBL" id="KAI7835591.1"/>
    </source>
</evidence>
<keyword evidence="10" id="KW-1185">Reference proteome</keyword>
<dbReference type="InterPro" id="IPR033205">
    <property type="entry name" value="COP9_CSN8"/>
</dbReference>
<evidence type="ECO:0000256" key="5">
    <source>
        <dbReference type="ARBA" id="ARBA00022490"/>
    </source>
</evidence>
<name>A0AAD5DG63_9CHLO</name>
<gene>
    <name evidence="9" type="ORF">COHA_010512</name>
</gene>
<comment type="subcellular location">
    <subcellularLocation>
        <location evidence="2">Cytoplasm</location>
    </subcellularLocation>
    <subcellularLocation>
        <location evidence="1">Nucleus</location>
    </subcellularLocation>
</comment>
<evidence type="ECO:0000313" key="10">
    <source>
        <dbReference type="Proteomes" id="UP001205105"/>
    </source>
</evidence>
<dbReference type="Proteomes" id="UP001205105">
    <property type="component" value="Unassembled WGS sequence"/>
</dbReference>
<evidence type="ECO:0000256" key="1">
    <source>
        <dbReference type="ARBA" id="ARBA00004123"/>
    </source>
</evidence>
<evidence type="ECO:0000256" key="4">
    <source>
        <dbReference type="ARBA" id="ARBA00014875"/>
    </source>
</evidence>
<dbReference type="GO" id="GO:0008180">
    <property type="term" value="C:COP9 signalosome"/>
    <property type="evidence" value="ECO:0007669"/>
    <property type="project" value="UniProtKB-KW"/>
</dbReference>
<evidence type="ECO:0000256" key="7">
    <source>
        <dbReference type="ARBA" id="ARBA00023242"/>
    </source>
</evidence>
<keyword evidence="7" id="KW-0539">Nucleus</keyword>
<dbReference type="InterPro" id="IPR033464">
    <property type="entry name" value="CSN8_PSD8_EIF3K"/>
</dbReference>
<dbReference type="GO" id="GO:0010387">
    <property type="term" value="P:COP9 signalosome assembly"/>
    <property type="evidence" value="ECO:0007669"/>
    <property type="project" value="InterPro"/>
</dbReference>
<keyword evidence="6" id="KW-0736">Signalosome</keyword>
<evidence type="ECO:0000256" key="6">
    <source>
        <dbReference type="ARBA" id="ARBA00022790"/>
    </source>
</evidence>
<sequence length="294" mass="31766">MEAAEGTALAKVTSLLEERAYDQLGAAMDEAELEEPTALSSEQWPHALHLLAHIYAGRQEDARFLYKRTPDAAKAASPELQAAFALLQRLWCKDYQHVWAALQFGWSEQVQPLAAALGERLRGRMLDLVSRAYSNISPAKLGALLGCSAEEAAAAAAARGWAAADGLIELVSTASKAMLQAARALRLCGRPLGLSPVPRWLGSNPVAAKIKGEEMLGEPLDVDKAFPQEEHKKVEEPVTVNLEAEHDRVEDPEVPMLSSMFDKHAAPGEPMSKEEADAEVERCAVPAVVRCAAL</sequence>
<keyword evidence="5" id="KW-0963">Cytoplasm</keyword>
<feature type="domain" description="PCI" evidence="8">
    <location>
        <begin position="1"/>
        <end position="186"/>
    </location>
</feature>
<organism evidence="9 10">
    <name type="scientific">Chlorella ohadii</name>
    <dbReference type="NCBI Taxonomy" id="2649997"/>
    <lineage>
        <taxon>Eukaryota</taxon>
        <taxon>Viridiplantae</taxon>
        <taxon>Chlorophyta</taxon>
        <taxon>core chlorophytes</taxon>
        <taxon>Trebouxiophyceae</taxon>
        <taxon>Chlorellales</taxon>
        <taxon>Chlorellaceae</taxon>
        <taxon>Chlorella clade</taxon>
        <taxon>Chlorella</taxon>
    </lineage>
</organism>
<dbReference type="GO" id="GO:0000338">
    <property type="term" value="P:protein deneddylation"/>
    <property type="evidence" value="ECO:0007669"/>
    <property type="project" value="InterPro"/>
</dbReference>
<dbReference type="PANTHER" id="PTHR13339:SF0">
    <property type="entry name" value="COP9 SIGNALOSOME COMPLEX SUBUNIT 8"/>
    <property type="match status" value="1"/>
</dbReference>
<evidence type="ECO:0000256" key="3">
    <source>
        <dbReference type="ARBA" id="ARBA00008252"/>
    </source>
</evidence>
<dbReference type="Gene3D" id="1.25.40.990">
    <property type="match status" value="1"/>
</dbReference>
<dbReference type="PANTHER" id="PTHR13339">
    <property type="entry name" value="COP9 SIGNALOSOME COMPLEX SUBUNIT 8"/>
    <property type="match status" value="1"/>
</dbReference>
<evidence type="ECO:0000256" key="2">
    <source>
        <dbReference type="ARBA" id="ARBA00004496"/>
    </source>
</evidence>
<dbReference type="EMBL" id="JADXDR010000245">
    <property type="protein sequence ID" value="KAI7835591.1"/>
    <property type="molecule type" value="Genomic_DNA"/>
</dbReference>
<dbReference type="InterPro" id="IPR000717">
    <property type="entry name" value="PCI_dom"/>
</dbReference>
<proteinExistence type="inferred from homology"/>
<comment type="similarity">
    <text evidence="3">Belongs to the CSN8 family.</text>
</comment>
<dbReference type="PROSITE" id="PS50250">
    <property type="entry name" value="PCI"/>
    <property type="match status" value="1"/>
</dbReference>
<protein>
    <recommendedName>
        <fullName evidence="4">COP9 signalosome complex subunit 8</fullName>
    </recommendedName>
</protein>
<comment type="caution">
    <text evidence="9">The sequence shown here is derived from an EMBL/GenBank/DDBJ whole genome shotgun (WGS) entry which is preliminary data.</text>
</comment>
<dbReference type="Pfam" id="PF10075">
    <property type="entry name" value="CSN8_PSD8_EIF3K"/>
    <property type="match status" value="1"/>
</dbReference>
<dbReference type="AlphaFoldDB" id="A0AAD5DG63"/>
<dbReference type="GO" id="GO:0005737">
    <property type="term" value="C:cytoplasm"/>
    <property type="evidence" value="ECO:0007669"/>
    <property type="project" value="UniProtKB-SubCell"/>
</dbReference>